<name>X1LM54_9ZZZZ</name>
<accession>X1LM54</accession>
<protein>
    <submittedName>
        <fullName evidence="1">Uncharacterized protein</fullName>
    </submittedName>
</protein>
<sequence>AVAGLRGAKARKEALGNESEVFKLKGQFGVPKS</sequence>
<feature type="non-terminal residue" evidence="1">
    <location>
        <position position="1"/>
    </location>
</feature>
<reference evidence="1" key="1">
    <citation type="journal article" date="2014" name="Front. Microbiol.">
        <title>High frequency of phylogenetically diverse reductive dehalogenase-homologous genes in deep subseafloor sedimentary metagenomes.</title>
        <authorList>
            <person name="Kawai M."/>
            <person name="Futagami T."/>
            <person name="Toyoda A."/>
            <person name="Takaki Y."/>
            <person name="Nishi S."/>
            <person name="Hori S."/>
            <person name="Arai W."/>
            <person name="Tsubouchi T."/>
            <person name="Morono Y."/>
            <person name="Uchiyama I."/>
            <person name="Ito T."/>
            <person name="Fujiyama A."/>
            <person name="Inagaki F."/>
            <person name="Takami H."/>
        </authorList>
    </citation>
    <scope>NUCLEOTIDE SEQUENCE</scope>
    <source>
        <strain evidence="1">Expedition CK06-06</strain>
    </source>
</reference>
<proteinExistence type="predicted"/>
<dbReference type="AlphaFoldDB" id="X1LM54"/>
<organism evidence="1">
    <name type="scientific">marine sediment metagenome</name>
    <dbReference type="NCBI Taxonomy" id="412755"/>
    <lineage>
        <taxon>unclassified sequences</taxon>
        <taxon>metagenomes</taxon>
        <taxon>ecological metagenomes</taxon>
    </lineage>
</organism>
<gene>
    <name evidence="1" type="ORF">S06H3_21572</name>
</gene>
<evidence type="ECO:0000313" key="1">
    <source>
        <dbReference type="EMBL" id="GAI06911.1"/>
    </source>
</evidence>
<comment type="caution">
    <text evidence="1">The sequence shown here is derived from an EMBL/GenBank/DDBJ whole genome shotgun (WGS) entry which is preliminary data.</text>
</comment>
<dbReference type="EMBL" id="BARV01011355">
    <property type="protein sequence ID" value="GAI06911.1"/>
    <property type="molecule type" value="Genomic_DNA"/>
</dbReference>